<name>A0A0A9C982_ARUDO</name>
<accession>A0A0A9C982</accession>
<reference evidence="1" key="2">
    <citation type="journal article" date="2015" name="Data Brief">
        <title>Shoot transcriptome of the giant reed, Arundo donax.</title>
        <authorList>
            <person name="Barrero R.A."/>
            <person name="Guerrero F.D."/>
            <person name="Moolhuijzen P."/>
            <person name="Goolsby J.A."/>
            <person name="Tidwell J."/>
            <person name="Bellgard S.E."/>
            <person name="Bellgard M.I."/>
        </authorList>
    </citation>
    <scope>NUCLEOTIDE SEQUENCE</scope>
    <source>
        <tissue evidence="1">Shoot tissue taken approximately 20 cm above the soil surface</tissue>
    </source>
</reference>
<dbReference type="AlphaFoldDB" id="A0A0A9C982"/>
<reference evidence="1" key="1">
    <citation type="submission" date="2014-09" db="EMBL/GenBank/DDBJ databases">
        <authorList>
            <person name="Magalhaes I.L.F."/>
            <person name="Oliveira U."/>
            <person name="Santos F.R."/>
            <person name="Vidigal T.H.D.A."/>
            <person name="Brescovit A.D."/>
            <person name="Santos A.J."/>
        </authorList>
    </citation>
    <scope>NUCLEOTIDE SEQUENCE</scope>
    <source>
        <tissue evidence="1">Shoot tissue taken approximately 20 cm above the soil surface</tissue>
    </source>
</reference>
<organism evidence="1">
    <name type="scientific">Arundo donax</name>
    <name type="common">Giant reed</name>
    <name type="synonym">Donax arundinaceus</name>
    <dbReference type="NCBI Taxonomy" id="35708"/>
    <lineage>
        <taxon>Eukaryota</taxon>
        <taxon>Viridiplantae</taxon>
        <taxon>Streptophyta</taxon>
        <taxon>Embryophyta</taxon>
        <taxon>Tracheophyta</taxon>
        <taxon>Spermatophyta</taxon>
        <taxon>Magnoliopsida</taxon>
        <taxon>Liliopsida</taxon>
        <taxon>Poales</taxon>
        <taxon>Poaceae</taxon>
        <taxon>PACMAD clade</taxon>
        <taxon>Arundinoideae</taxon>
        <taxon>Arundineae</taxon>
        <taxon>Arundo</taxon>
    </lineage>
</organism>
<protein>
    <submittedName>
        <fullName evidence="1">Uncharacterized protein</fullName>
    </submittedName>
</protein>
<sequence>MKEEKQCKEALRHSRRGHHFLRRPLRIRSNTMEPCPQK</sequence>
<dbReference type="EMBL" id="GBRH01225016">
    <property type="protein sequence ID" value="JAD72879.1"/>
    <property type="molecule type" value="Transcribed_RNA"/>
</dbReference>
<proteinExistence type="predicted"/>
<evidence type="ECO:0000313" key="1">
    <source>
        <dbReference type="EMBL" id="JAD72879.1"/>
    </source>
</evidence>